<proteinExistence type="predicted"/>
<dbReference type="Gene3D" id="2.60.120.10">
    <property type="entry name" value="Jelly Rolls"/>
    <property type="match status" value="1"/>
</dbReference>
<dbReference type="CDD" id="cd00038">
    <property type="entry name" value="CAP_ED"/>
    <property type="match status" value="1"/>
</dbReference>
<dbReference type="InterPro" id="IPR018490">
    <property type="entry name" value="cNMP-bd_dom_sf"/>
</dbReference>
<dbReference type="PROSITE" id="PS51371">
    <property type="entry name" value="CBS"/>
    <property type="match status" value="2"/>
</dbReference>
<dbReference type="Gene3D" id="3.10.580.10">
    <property type="entry name" value="CBS-domain"/>
    <property type="match status" value="1"/>
</dbReference>
<feature type="domain" description="CBS" evidence="4">
    <location>
        <begin position="239"/>
        <end position="296"/>
    </location>
</feature>
<dbReference type="Pfam" id="PF10335">
    <property type="entry name" value="DUF294_C"/>
    <property type="match status" value="1"/>
</dbReference>
<organism evidence="5 6">
    <name type="scientific">Azospira oryzae</name>
    <dbReference type="NCBI Taxonomy" id="146939"/>
    <lineage>
        <taxon>Bacteria</taxon>
        <taxon>Pseudomonadati</taxon>
        <taxon>Pseudomonadota</taxon>
        <taxon>Betaproteobacteria</taxon>
        <taxon>Rhodocyclales</taxon>
        <taxon>Rhodocyclaceae</taxon>
        <taxon>Azospira</taxon>
    </lineage>
</organism>
<dbReference type="SUPFAM" id="SSF54631">
    <property type="entry name" value="CBS-domain pair"/>
    <property type="match status" value="1"/>
</dbReference>
<dbReference type="InterPro" id="IPR018821">
    <property type="entry name" value="DUF294_put_nucleoTrafse_sb-bd"/>
</dbReference>
<evidence type="ECO:0000313" key="6">
    <source>
        <dbReference type="Proteomes" id="UP000292136"/>
    </source>
</evidence>
<dbReference type="InterPro" id="IPR005105">
    <property type="entry name" value="GlnD_Uridyltrans_N"/>
</dbReference>
<dbReference type="InterPro" id="IPR014710">
    <property type="entry name" value="RmlC-like_jellyroll"/>
</dbReference>
<sequence>MSTNATQMLVSATMEFLRRHSPFDRMEGDALRFLAERLKLAYYHKDAAILTPDMGAARTFYIIQRGKVVARQAGEVNVTEYNVMTLGPGECFPIGAVTAQRASTNGYTAIEDVFCYQLAADDFFELMRMSSVFNLFCTQYIASLLNQSRQQLQVQFAQRAAEQQSLNTPLSLLAKREPVSVQPETPLRQVLEAMGQQRLGSMIVTDAEGKPVGIFTQSDVLHRVVLAGVALEEPIGKVMSKDPHTLQDTVYAYDAALAMAMHGIRHVLVVDGEGRLKGVISERDLFTLQRVGLRQIRQSVETAPDLETLLQTSHDVRQLALNMLAQGVGAEQVTQFISALNDTITRRVLELNLDKHDLYGVDWAWLSFGSEGREEQTFSTDQDNGIIYLCPDFMDKEQLKMRLLDFARDVNDDLDKCGFPLCSGNIMAGNPDLCLTLEEWEEKFTNWVRHPHPAALLNATIFFDFRTLYGNPSLGERLRKWMLSLTTSNPGFLKMMAHNALDVEPPLGKIRDFVTDLDPEHPGTIDLKKYGARLFVDIARIYALAAGIHNSNTVQRLRHSAKRLGISGEEMAAIIDSFNFIQLLRLRHQHLETEAGQAGDNRIHPDKLNELDRRILKESFRQVRKLQSRIKMDYQV</sequence>
<feature type="domain" description="Cyclic nucleotide-binding" evidence="3">
    <location>
        <begin position="22"/>
        <end position="127"/>
    </location>
</feature>
<comment type="caution">
    <text evidence="5">The sequence shown here is derived from an EMBL/GenBank/DDBJ whole genome shotgun (WGS) entry which is preliminary data.</text>
</comment>
<feature type="domain" description="CBS" evidence="4">
    <location>
        <begin position="174"/>
        <end position="231"/>
    </location>
</feature>
<evidence type="ECO:0000259" key="3">
    <source>
        <dbReference type="PROSITE" id="PS50042"/>
    </source>
</evidence>
<dbReference type="Pfam" id="PF03445">
    <property type="entry name" value="DUF294"/>
    <property type="match status" value="1"/>
</dbReference>
<keyword evidence="6" id="KW-1185">Reference proteome</keyword>
<dbReference type="InterPro" id="IPR051257">
    <property type="entry name" value="Diverse_CBS-Domain"/>
</dbReference>
<dbReference type="EMBL" id="SHKM01000001">
    <property type="protein sequence ID" value="RZT89417.1"/>
    <property type="molecule type" value="Genomic_DNA"/>
</dbReference>
<evidence type="ECO:0000313" key="5">
    <source>
        <dbReference type="EMBL" id="RZT89417.1"/>
    </source>
</evidence>
<name>A0ABY0IPC9_9RHOO</name>
<protein>
    <submittedName>
        <fullName evidence="5">CBS domain-containing protein</fullName>
    </submittedName>
</protein>
<dbReference type="InterPro" id="IPR000644">
    <property type="entry name" value="CBS_dom"/>
</dbReference>
<gene>
    <name evidence="5" type="ORF">EV678_0201</name>
</gene>
<dbReference type="InterPro" id="IPR046342">
    <property type="entry name" value="CBS_dom_sf"/>
</dbReference>
<keyword evidence="1 2" id="KW-0129">CBS domain</keyword>
<evidence type="ECO:0000259" key="4">
    <source>
        <dbReference type="PROSITE" id="PS51371"/>
    </source>
</evidence>
<dbReference type="RefSeq" id="WP_130458181.1">
    <property type="nucleotide sequence ID" value="NZ_SHKM01000001.1"/>
</dbReference>
<evidence type="ECO:0000256" key="2">
    <source>
        <dbReference type="PROSITE-ProRule" id="PRU00703"/>
    </source>
</evidence>
<dbReference type="CDD" id="cd05401">
    <property type="entry name" value="NT_GlnE_GlnD_like"/>
    <property type="match status" value="1"/>
</dbReference>
<evidence type="ECO:0000256" key="1">
    <source>
        <dbReference type="ARBA" id="ARBA00023122"/>
    </source>
</evidence>
<dbReference type="PANTHER" id="PTHR43080:SF2">
    <property type="entry name" value="CBS DOMAIN-CONTAINING PROTEIN"/>
    <property type="match status" value="1"/>
</dbReference>
<accession>A0ABY0IPC9</accession>
<dbReference type="Proteomes" id="UP000292136">
    <property type="component" value="Unassembled WGS sequence"/>
</dbReference>
<dbReference type="SUPFAM" id="SSF51206">
    <property type="entry name" value="cAMP-binding domain-like"/>
    <property type="match status" value="1"/>
</dbReference>
<dbReference type="InterPro" id="IPR000595">
    <property type="entry name" value="cNMP-bd_dom"/>
</dbReference>
<dbReference type="PROSITE" id="PS50042">
    <property type="entry name" value="CNMP_BINDING_3"/>
    <property type="match status" value="1"/>
</dbReference>
<reference evidence="5 6" key="1">
    <citation type="submission" date="2019-02" db="EMBL/GenBank/DDBJ databases">
        <title>Genomic Encyclopedia of Type Strains, Phase IV (KMG-IV): sequencing the most valuable type-strain genomes for metagenomic binning, comparative biology and taxonomic classification.</title>
        <authorList>
            <person name="Goeker M."/>
        </authorList>
    </citation>
    <scope>NUCLEOTIDE SEQUENCE [LARGE SCALE GENOMIC DNA]</scope>
    <source>
        <strain evidence="5 6">DSM 21223</strain>
    </source>
</reference>
<dbReference type="Pfam" id="PF00571">
    <property type="entry name" value="CBS"/>
    <property type="match status" value="2"/>
</dbReference>
<dbReference type="PANTHER" id="PTHR43080">
    <property type="entry name" value="CBS DOMAIN-CONTAINING PROTEIN CBSX3, MITOCHONDRIAL"/>
    <property type="match status" value="1"/>
</dbReference>
<dbReference type="SMART" id="SM00116">
    <property type="entry name" value="CBS"/>
    <property type="match status" value="2"/>
</dbReference>